<keyword evidence="3" id="KW-0288">FMN</keyword>
<sequence>MNETIQFINNRVSIRKFNNKPIDEKIMDNIIHAAMRAPTAGNMMLYSIIKIQDKDMLKKLSETCDHQPFIGNSDTALLFAVDLYKWHKYFLLNKVPEYAKRTNRVYEGPTLGDCILGINDALIAAQSAVIAAESYGVGSCYIGDIMENIEVHRQLLNLPKYVFPATLIVFGNYDHQPKLRSRFAKEFVVFDEKYKSLSDDEIKEMFKEQEAKFNSNPVSDFENFAQQFYNRKIGSDFFKEMNRSLKEIMKDFK</sequence>
<dbReference type="PANTHER" id="PTHR43425">
    <property type="entry name" value="OXYGEN-INSENSITIVE NADPH NITROREDUCTASE"/>
    <property type="match status" value="1"/>
</dbReference>
<name>A0A267ML78_9FIRM</name>
<dbReference type="Pfam" id="PF00881">
    <property type="entry name" value="Nitroreductase"/>
    <property type="match status" value="1"/>
</dbReference>
<keyword evidence="2" id="KW-0285">Flavoprotein</keyword>
<dbReference type="InterPro" id="IPR016446">
    <property type="entry name" value="Flavin_OxRdtase_Frp"/>
</dbReference>
<evidence type="ECO:0000259" key="5">
    <source>
        <dbReference type="Pfam" id="PF00881"/>
    </source>
</evidence>
<dbReference type="RefSeq" id="WP_095132491.1">
    <property type="nucleotide sequence ID" value="NZ_NIBG01000004.1"/>
</dbReference>
<dbReference type="OrthoDB" id="9775805at2"/>
<gene>
    <name evidence="6" type="ORF">CCE28_07350</name>
</gene>
<organism evidence="6 7">
    <name type="scientific">Anaeromicrobium sediminis</name>
    <dbReference type="NCBI Taxonomy" id="1478221"/>
    <lineage>
        <taxon>Bacteria</taxon>
        <taxon>Bacillati</taxon>
        <taxon>Bacillota</taxon>
        <taxon>Clostridia</taxon>
        <taxon>Peptostreptococcales</taxon>
        <taxon>Thermotaleaceae</taxon>
        <taxon>Anaeromicrobium</taxon>
    </lineage>
</organism>
<evidence type="ECO:0000256" key="3">
    <source>
        <dbReference type="ARBA" id="ARBA00022643"/>
    </source>
</evidence>
<dbReference type="EMBL" id="NIBG01000004">
    <property type="protein sequence ID" value="PAB60177.1"/>
    <property type="molecule type" value="Genomic_DNA"/>
</dbReference>
<dbReference type="Gene3D" id="3.40.109.10">
    <property type="entry name" value="NADH Oxidase"/>
    <property type="match status" value="1"/>
</dbReference>
<reference evidence="6 7" key="1">
    <citation type="submission" date="2017-06" db="EMBL/GenBank/DDBJ databases">
        <title>Draft genome sequence of anaerobic fermentative bacterium Anaeromicrobium sediminis DY2726D isolated from West Pacific Ocean sediments.</title>
        <authorList>
            <person name="Zeng X."/>
        </authorList>
    </citation>
    <scope>NUCLEOTIDE SEQUENCE [LARGE SCALE GENOMIC DNA]</scope>
    <source>
        <strain evidence="6 7">DY2726D</strain>
    </source>
</reference>
<protein>
    <recommendedName>
        <fullName evidence="5">Nitroreductase domain-containing protein</fullName>
    </recommendedName>
</protein>
<evidence type="ECO:0000256" key="2">
    <source>
        <dbReference type="ARBA" id="ARBA00022630"/>
    </source>
</evidence>
<comment type="similarity">
    <text evidence="1">Belongs to the flavin oxidoreductase frp family.</text>
</comment>
<evidence type="ECO:0000313" key="7">
    <source>
        <dbReference type="Proteomes" id="UP000216024"/>
    </source>
</evidence>
<evidence type="ECO:0000256" key="1">
    <source>
        <dbReference type="ARBA" id="ARBA00008366"/>
    </source>
</evidence>
<dbReference type="InterPro" id="IPR000415">
    <property type="entry name" value="Nitroreductase-like"/>
</dbReference>
<dbReference type="Proteomes" id="UP000216024">
    <property type="component" value="Unassembled WGS sequence"/>
</dbReference>
<dbReference type="InterPro" id="IPR029479">
    <property type="entry name" value="Nitroreductase"/>
</dbReference>
<keyword evidence="7" id="KW-1185">Reference proteome</keyword>
<dbReference type="AlphaFoldDB" id="A0A267ML78"/>
<feature type="domain" description="Nitroreductase" evidence="5">
    <location>
        <begin position="8"/>
        <end position="171"/>
    </location>
</feature>
<dbReference type="GO" id="GO:0016491">
    <property type="term" value="F:oxidoreductase activity"/>
    <property type="evidence" value="ECO:0007669"/>
    <property type="project" value="UniProtKB-KW"/>
</dbReference>
<evidence type="ECO:0000256" key="4">
    <source>
        <dbReference type="ARBA" id="ARBA00023002"/>
    </source>
</evidence>
<comment type="caution">
    <text evidence="6">The sequence shown here is derived from an EMBL/GenBank/DDBJ whole genome shotgun (WGS) entry which is preliminary data.</text>
</comment>
<dbReference type="PANTHER" id="PTHR43425:SF2">
    <property type="entry name" value="OXYGEN-INSENSITIVE NADPH NITROREDUCTASE"/>
    <property type="match status" value="1"/>
</dbReference>
<keyword evidence="4" id="KW-0560">Oxidoreductase</keyword>
<proteinExistence type="inferred from homology"/>
<dbReference type="SUPFAM" id="SSF55469">
    <property type="entry name" value="FMN-dependent nitroreductase-like"/>
    <property type="match status" value="1"/>
</dbReference>
<accession>A0A267ML78</accession>
<evidence type="ECO:0000313" key="6">
    <source>
        <dbReference type="EMBL" id="PAB60177.1"/>
    </source>
</evidence>